<dbReference type="KEGG" id="tol:TOL_2865"/>
<reference evidence="2 3" key="1">
    <citation type="journal article" date="2013" name="Genome Announc.">
        <title>Genome Sequence of Thalassolituus oleivorans MIL-1 (DSM 14913T).</title>
        <authorList>
            <person name="Golyshin P.N."/>
            <person name="Werner J."/>
            <person name="Chernikova T.N."/>
            <person name="Tran H."/>
            <person name="Ferrer M."/>
            <person name="Yakimov M.M."/>
            <person name="Teeling H."/>
            <person name="Golyshina O.V."/>
        </authorList>
    </citation>
    <scope>NUCLEOTIDE SEQUENCE [LARGE SCALE GENOMIC DNA]</scope>
    <source>
        <strain evidence="2 3">MIL-1</strain>
    </source>
</reference>
<evidence type="ECO:0000313" key="3">
    <source>
        <dbReference type="Proteomes" id="UP000011866"/>
    </source>
</evidence>
<gene>
    <name evidence="2" type="ORF">TOL_2865</name>
</gene>
<organism evidence="2 3">
    <name type="scientific">Thalassolituus oleivorans MIL-1</name>
    <dbReference type="NCBI Taxonomy" id="1298593"/>
    <lineage>
        <taxon>Bacteria</taxon>
        <taxon>Pseudomonadati</taxon>
        <taxon>Pseudomonadota</taxon>
        <taxon>Gammaproteobacteria</taxon>
        <taxon>Oceanospirillales</taxon>
        <taxon>Oceanospirillaceae</taxon>
        <taxon>Thalassolituus</taxon>
    </lineage>
</organism>
<name>M5DTM5_9GAMM</name>
<protein>
    <submittedName>
        <fullName evidence="2">Uncharacterized protein</fullName>
    </submittedName>
</protein>
<dbReference type="Proteomes" id="UP000011866">
    <property type="component" value="Chromosome"/>
</dbReference>
<keyword evidence="3" id="KW-1185">Reference proteome</keyword>
<accession>M5DTM5</accession>
<dbReference type="EMBL" id="HF680312">
    <property type="protein sequence ID" value="CCU73261.1"/>
    <property type="molecule type" value="Genomic_DNA"/>
</dbReference>
<dbReference type="HOGENOM" id="CLU_3277922_0_0_6"/>
<evidence type="ECO:0000313" key="2">
    <source>
        <dbReference type="EMBL" id="CCU73261.1"/>
    </source>
</evidence>
<proteinExistence type="predicted"/>
<dbReference type="AlphaFoldDB" id="M5DTM5"/>
<sequence length="41" mass="4388">MRSAPTKPPNSSDLKHKKGGLEEAPGKRKNRGVSRKNSVSG</sequence>
<feature type="region of interest" description="Disordered" evidence="1">
    <location>
        <begin position="1"/>
        <end position="41"/>
    </location>
</feature>
<evidence type="ECO:0000256" key="1">
    <source>
        <dbReference type="SAM" id="MobiDB-lite"/>
    </source>
</evidence>